<comment type="subcellular location">
    <subcellularLocation>
        <location evidence="1">Cell membrane</location>
        <topology evidence="1">Peripheral membrane protein</topology>
    </subcellularLocation>
</comment>
<comment type="caution">
    <text evidence="8">The sequence shown here is derived from an EMBL/GenBank/DDBJ whole genome shotgun (WGS) entry which is preliminary data.</text>
</comment>
<dbReference type="PANTHER" id="PTHR43166">
    <property type="entry name" value="AMINO ACID IMPORT ATP-BINDING PROTEIN"/>
    <property type="match status" value="1"/>
</dbReference>
<evidence type="ECO:0000256" key="1">
    <source>
        <dbReference type="ARBA" id="ARBA00004202"/>
    </source>
</evidence>
<dbReference type="InterPro" id="IPR003593">
    <property type="entry name" value="AAA+_ATPase"/>
</dbReference>
<keyword evidence="6" id="KW-0472">Membrane</keyword>
<evidence type="ECO:0000256" key="2">
    <source>
        <dbReference type="ARBA" id="ARBA00022448"/>
    </source>
</evidence>
<dbReference type="Pfam" id="PF00005">
    <property type="entry name" value="ABC_tran"/>
    <property type="match status" value="1"/>
</dbReference>
<dbReference type="InterPro" id="IPR050086">
    <property type="entry name" value="MetN_ABC_transporter-like"/>
</dbReference>
<name>A0A0R1VC58_9LACO</name>
<dbReference type="SUPFAM" id="SSF52540">
    <property type="entry name" value="P-loop containing nucleoside triphosphate hydrolases"/>
    <property type="match status" value="1"/>
</dbReference>
<gene>
    <name evidence="8" type="ORF">FC60_GL001384</name>
</gene>
<keyword evidence="9" id="KW-1185">Reference proteome</keyword>
<dbReference type="GO" id="GO:0016887">
    <property type="term" value="F:ATP hydrolysis activity"/>
    <property type="evidence" value="ECO:0007669"/>
    <property type="project" value="InterPro"/>
</dbReference>
<dbReference type="Proteomes" id="UP000051739">
    <property type="component" value="Unassembled WGS sequence"/>
</dbReference>
<keyword evidence="2" id="KW-0813">Transport</keyword>
<dbReference type="Gene3D" id="3.40.50.300">
    <property type="entry name" value="P-loop containing nucleotide triphosphate hydrolases"/>
    <property type="match status" value="1"/>
</dbReference>
<proteinExistence type="predicted"/>
<accession>A0A0R1VC58</accession>
<evidence type="ECO:0000256" key="3">
    <source>
        <dbReference type="ARBA" id="ARBA00022475"/>
    </source>
</evidence>
<dbReference type="SMART" id="SM00382">
    <property type="entry name" value="AAA"/>
    <property type="match status" value="1"/>
</dbReference>
<keyword evidence="5 8" id="KW-0067">ATP-binding</keyword>
<reference evidence="8 9" key="1">
    <citation type="journal article" date="2015" name="Genome Announc.">
        <title>Expanding the biotechnology potential of lactobacilli through comparative genomics of 213 strains and associated genera.</title>
        <authorList>
            <person name="Sun Z."/>
            <person name="Harris H.M."/>
            <person name="McCann A."/>
            <person name="Guo C."/>
            <person name="Argimon S."/>
            <person name="Zhang W."/>
            <person name="Yang X."/>
            <person name="Jeffery I.B."/>
            <person name="Cooney J.C."/>
            <person name="Kagawa T.F."/>
            <person name="Liu W."/>
            <person name="Song Y."/>
            <person name="Salvetti E."/>
            <person name="Wrobel A."/>
            <person name="Rasinkangas P."/>
            <person name="Parkhill J."/>
            <person name="Rea M.C."/>
            <person name="O'Sullivan O."/>
            <person name="Ritari J."/>
            <person name="Douillard F.P."/>
            <person name="Paul Ross R."/>
            <person name="Yang R."/>
            <person name="Briner A.E."/>
            <person name="Felis G.E."/>
            <person name="de Vos W.M."/>
            <person name="Barrangou R."/>
            <person name="Klaenhammer T.R."/>
            <person name="Caufield P.W."/>
            <person name="Cui Y."/>
            <person name="Zhang H."/>
            <person name="O'Toole P.W."/>
        </authorList>
    </citation>
    <scope>NUCLEOTIDE SEQUENCE [LARGE SCALE GENOMIC DNA]</scope>
    <source>
        <strain evidence="8 9">DSM 16045</strain>
    </source>
</reference>
<evidence type="ECO:0000256" key="6">
    <source>
        <dbReference type="ARBA" id="ARBA00023136"/>
    </source>
</evidence>
<evidence type="ECO:0000256" key="4">
    <source>
        <dbReference type="ARBA" id="ARBA00022741"/>
    </source>
</evidence>
<dbReference type="PIRSF" id="PIRSF039085">
    <property type="entry name" value="ABC_ATPase_HisP"/>
    <property type="match status" value="1"/>
</dbReference>
<sequence length="244" mass="27457">MISFQNVDKQFADHHALDNVSVEFPEHQTTVLVGPSGAGKSTLLRSINLLERPQAGLLKINDQTIDFAKPIARNELLKARQQTAMVFQSWNLFPHLTILQNITEGPIVVHKQPKKEAEANARRLLEQVGLADTADRYPDQLSGGQQQRISICRALALDPSYILLDEPTSALDPELEAQVLRVLQDLAKQDQSMIVVTHNMEFARRVADKIVFVEDGRIEFDGSTDDFFTHPTDRIQAFLDAMEF</sequence>
<dbReference type="EMBL" id="AZFN01000005">
    <property type="protein sequence ID" value="KRM03088.1"/>
    <property type="molecule type" value="Genomic_DNA"/>
</dbReference>
<organism evidence="8 9">
    <name type="scientific">Limosilactobacillus gastricus DSM 16045</name>
    <dbReference type="NCBI Taxonomy" id="1423749"/>
    <lineage>
        <taxon>Bacteria</taxon>
        <taxon>Bacillati</taxon>
        <taxon>Bacillota</taxon>
        <taxon>Bacilli</taxon>
        <taxon>Lactobacillales</taxon>
        <taxon>Lactobacillaceae</taxon>
        <taxon>Limosilactobacillus</taxon>
    </lineage>
</organism>
<evidence type="ECO:0000313" key="8">
    <source>
        <dbReference type="EMBL" id="KRM03088.1"/>
    </source>
</evidence>
<keyword evidence="4" id="KW-0547">Nucleotide-binding</keyword>
<protein>
    <submittedName>
        <fullName evidence="8">Amino acid ABC transporter ATP-binding component</fullName>
    </submittedName>
</protein>
<dbReference type="RefSeq" id="WP_056936867.1">
    <property type="nucleotide sequence ID" value="NZ_AZFN01000005.1"/>
</dbReference>
<dbReference type="InterPro" id="IPR017871">
    <property type="entry name" value="ABC_transporter-like_CS"/>
</dbReference>
<dbReference type="InterPro" id="IPR027417">
    <property type="entry name" value="P-loop_NTPase"/>
</dbReference>
<dbReference type="GO" id="GO:0005886">
    <property type="term" value="C:plasma membrane"/>
    <property type="evidence" value="ECO:0007669"/>
    <property type="project" value="UniProtKB-SubCell"/>
</dbReference>
<dbReference type="PATRIC" id="fig|1423749.3.peg.1428"/>
<dbReference type="InterPro" id="IPR003439">
    <property type="entry name" value="ABC_transporter-like_ATP-bd"/>
</dbReference>
<keyword evidence="3" id="KW-1003">Cell membrane</keyword>
<dbReference type="PROSITE" id="PS50893">
    <property type="entry name" value="ABC_TRANSPORTER_2"/>
    <property type="match status" value="1"/>
</dbReference>
<evidence type="ECO:0000256" key="5">
    <source>
        <dbReference type="ARBA" id="ARBA00022840"/>
    </source>
</evidence>
<dbReference type="PROSITE" id="PS00211">
    <property type="entry name" value="ABC_TRANSPORTER_1"/>
    <property type="match status" value="1"/>
</dbReference>
<dbReference type="PANTHER" id="PTHR43166:SF35">
    <property type="entry name" value="L-CYSTINE IMPORT ATP-BINDING PROTEIN TCYN"/>
    <property type="match status" value="1"/>
</dbReference>
<evidence type="ECO:0000259" key="7">
    <source>
        <dbReference type="PROSITE" id="PS50893"/>
    </source>
</evidence>
<feature type="domain" description="ABC transporter" evidence="7">
    <location>
        <begin position="2"/>
        <end position="240"/>
    </location>
</feature>
<dbReference type="InterPro" id="IPR030679">
    <property type="entry name" value="ABC_ATPase_HisP-typ"/>
</dbReference>
<dbReference type="GO" id="GO:0005524">
    <property type="term" value="F:ATP binding"/>
    <property type="evidence" value="ECO:0007669"/>
    <property type="project" value="UniProtKB-KW"/>
</dbReference>
<dbReference type="GO" id="GO:0015424">
    <property type="term" value="F:ABC-type amino acid transporter activity"/>
    <property type="evidence" value="ECO:0007669"/>
    <property type="project" value="InterPro"/>
</dbReference>
<dbReference type="AlphaFoldDB" id="A0A0R1VC58"/>
<evidence type="ECO:0000313" key="9">
    <source>
        <dbReference type="Proteomes" id="UP000051739"/>
    </source>
</evidence>